<feature type="compositionally biased region" description="Polar residues" evidence="1">
    <location>
        <begin position="1"/>
        <end position="10"/>
    </location>
</feature>
<organism evidence="2 3">
    <name type="scientific">Aspergillus pseudonomiae</name>
    <dbReference type="NCBI Taxonomy" id="1506151"/>
    <lineage>
        <taxon>Eukaryota</taxon>
        <taxon>Fungi</taxon>
        <taxon>Dikarya</taxon>
        <taxon>Ascomycota</taxon>
        <taxon>Pezizomycotina</taxon>
        <taxon>Eurotiomycetes</taxon>
        <taxon>Eurotiomycetidae</taxon>
        <taxon>Eurotiales</taxon>
        <taxon>Aspergillaceae</taxon>
        <taxon>Aspergillus</taxon>
        <taxon>Aspergillus subgen. Circumdati</taxon>
    </lineage>
</organism>
<evidence type="ECO:0000313" key="2">
    <source>
        <dbReference type="EMBL" id="KAE8404865.1"/>
    </source>
</evidence>
<evidence type="ECO:0000313" key="3">
    <source>
        <dbReference type="Proteomes" id="UP000325579"/>
    </source>
</evidence>
<proteinExistence type="predicted"/>
<evidence type="ECO:0000256" key="1">
    <source>
        <dbReference type="SAM" id="MobiDB-lite"/>
    </source>
</evidence>
<dbReference type="Proteomes" id="UP000325579">
    <property type="component" value="Unassembled WGS sequence"/>
</dbReference>
<feature type="region of interest" description="Disordered" evidence="1">
    <location>
        <begin position="1"/>
        <end position="26"/>
    </location>
</feature>
<reference evidence="2 3" key="1">
    <citation type="submission" date="2019-04" db="EMBL/GenBank/DDBJ databases">
        <authorList>
            <consortium name="DOE Joint Genome Institute"/>
            <person name="Mondo S."/>
            <person name="Kjaerbolling I."/>
            <person name="Vesth T."/>
            <person name="Frisvad J.C."/>
            <person name="Nybo J.L."/>
            <person name="Theobald S."/>
            <person name="Kildgaard S."/>
            <person name="Isbrandt T."/>
            <person name="Kuo A."/>
            <person name="Sato A."/>
            <person name="Lyhne E.K."/>
            <person name="Kogle M.E."/>
            <person name="Wiebenga A."/>
            <person name="Kun R.S."/>
            <person name="Lubbers R.J."/>
            <person name="Makela M.R."/>
            <person name="Barry K."/>
            <person name="Chovatia M."/>
            <person name="Clum A."/>
            <person name="Daum C."/>
            <person name="Haridas S."/>
            <person name="He G."/>
            <person name="LaButti K."/>
            <person name="Lipzen A."/>
            <person name="Riley R."/>
            <person name="Salamov A."/>
            <person name="Simmons B.A."/>
            <person name="Magnuson J.K."/>
            <person name="Henrissat B."/>
            <person name="Mortensen U.H."/>
            <person name="Larsen T.O."/>
            <person name="Devries R.P."/>
            <person name="Grigoriev I.V."/>
            <person name="Machida M."/>
            <person name="Baker S.E."/>
            <person name="Andersen M.R."/>
            <person name="Cantor M.N."/>
            <person name="Hua S.X."/>
        </authorList>
    </citation>
    <scope>NUCLEOTIDE SEQUENCE [LARGE SCALE GENOMIC DNA]</scope>
    <source>
        <strain evidence="2 3">CBS 119388</strain>
    </source>
</reference>
<gene>
    <name evidence="2" type="ORF">BDV37DRAFT_246469</name>
</gene>
<dbReference type="RefSeq" id="XP_031942184.1">
    <property type="nucleotide sequence ID" value="XM_032081766.1"/>
</dbReference>
<dbReference type="EMBL" id="ML736764">
    <property type="protein sequence ID" value="KAE8404865.1"/>
    <property type="molecule type" value="Genomic_DNA"/>
</dbReference>
<dbReference type="AlphaFoldDB" id="A0A5N7DF92"/>
<sequence>MWLESYNSETKNQHHSRSTPPRPLASNFTISGPRGYGLRFHLDLTGCWPTSRWCLGEYGFRPSPLHLLLGLRTPQEALRSRVRPSKNGARRNSHLGCHQKYDFIVREEEVRVPALTDCICQGISIILRRLLQVALHMLPEASMKLSVQPRSLQIV</sequence>
<protein>
    <submittedName>
        <fullName evidence="2">Uncharacterized protein</fullName>
    </submittedName>
</protein>
<dbReference type="GeneID" id="43666457"/>
<name>A0A5N7DF92_9EURO</name>
<accession>A0A5N7DF92</accession>
<keyword evidence="3" id="KW-1185">Reference proteome</keyword>